<dbReference type="Gene3D" id="3.30.1320.10">
    <property type="match status" value="1"/>
</dbReference>
<comment type="similarity">
    <text evidence="3">Belongs to the bacterial ribosomal protein bS16 family.</text>
</comment>
<feature type="compositionally biased region" description="Low complexity" evidence="4">
    <location>
        <begin position="163"/>
        <end position="185"/>
    </location>
</feature>
<evidence type="ECO:0000256" key="3">
    <source>
        <dbReference type="HAMAP-Rule" id="MF_00385"/>
    </source>
</evidence>
<feature type="compositionally biased region" description="Low complexity" evidence="4">
    <location>
        <begin position="117"/>
        <end position="135"/>
    </location>
</feature>
<dbReference type="GO" id="GO:0015935">
    <property type="term" value="C:small ribosomal subunit"/>
    <property type="evidence" value="ECO:0007669"/>
    <property type="project" value="TreeGrafter"/>
</dbReference>
<evidence type="ECO:0000256" key="2">
    <source>
        <dbReference type="ARBA" id="ARBA00023274"/>
    </source>
</evidence>
<dbReference type="RefSeq" id="WP_003043030.1">
    <property type="nucleotide sequence ID" value="NZ_CP013342.1"/>
</dbReference>
<dbReference type="Proteomes" id="UP000076234">
    <property type="component" value="Chromosome"/>
</dbReference>
<reference evidence="6" key="1">
    <citation type="submission" date="2015-11" db="EMBL/GenBank/DDBJ databases">
        <title>Complete genome sequence of a polyethylene glycol-degrading strain Sphingopyxis terrae strain 203-1 (NBRC 15098).</title>
        <authorList>
            <person name="Yoshiyuki O."/>
            <person name="Shouta N."/>
            <person name="Nagata Y."/>
            <person name="Numata M."/>
            <person name="Tsuchikane K."/>
            <person name="Hosoyama A."/>
            <person name="Yamazoe A."/>
            <person name="Tsuda M."/>
            <person name="Fujita N."/>
            <person name="Kawai F."/>
        </authorList>
    </citation>
    <scope>NUCLEOTIDE SEQUENCE [LARGE SCALE GENOMIC DNA]</scope>
    <source>
        <strain evidence="6">203-1</strain>
    </source>
</reference>
<dbReference type="PANTHER" id="PTHR12919">
    <property type="entry name" value="30S RIBOSOMAL PROTEIN S16"/>
    <property type="match status" value="1"/>
</dbReference>
<dbReference type="InterPro" id="IPR000307">
    <property type="entry name" value="Ribosomal_bS16"/>
</dbReference>
<dbReference type="GO" id="GO:0005737">
    <property type="term" value="C:cytoplasm"/>
    <property type="evidence" value="ECO:0007669"/>
    <property type="project" value="UniProtKB-ARBA"/>
</dbReference>
<feature type="region of interest" description="Disordered" evidence="4">
    <location>
        <begin position="80"/>
        <end position="193"/>
    </location>
</feature>
<evidence type="ECO:0000313" key="6">
    <source>
        <dbReference type="Proteomes" id="UP000076234"/>
    </source>
</evidence>
<dbReference type="Pfam" id="PF00886">
    <property type="entry name" value="Ribosomal_S16"/>
    <property type="match status" value="1"/>
</dbReference>
<sequence>MATTIRLSRGGSKKRPYYKIVVADSRSPRDGRFIERIGSYNPLLGKDNPDRVKLDAERAKHWVSVGAQPTDRVARFLDAAGVKERSARNNPNKAVPGEKAKERAEEKAAKLAEAEEAAAAAAAAPAPAEEAAPEAAESDATGSVKSEETAEAVADAVAEEVPADASADDAAAIAEEVAEGGPVAEAGEEKAEG</sequence>
<dbReference type="EMBL" id="CP013342">
    <property type="protein sequence ID" value="AMU94063.1"/>
    <property type="molecule type" value="Genomic_DNA"/>
</dbReference>
<dbReference type="NCBIfam" id="TIGR00002">
    <property type="entry name" value="S16"/>
    <property type="match status" value="1"/>
</dbReference>
<dbReference type="SUPFAM" id="SSF54565">
    <property type="entry name" value="Ribosomal protein S16"/>
    <property type="match status" value="1"/>
</dbReference>
<feature type="compositionally biased region" description="Basic and acidic residues" evidence="4">
    <location>
        <begin position="96"/>
        <end position="113"/>
    </location>
</feature>
<keyword evidence="2 3" id="KW-0687">Ribonucleoprotein</keyword>
<evidence type="ECO:0000256" key="4">
    <source>
        <dbReference type="SAM" id="MobiDB-lite"/>
    </source>
</evidence>
<accession>A0A142VW67</accession>
<protein>
    <recommendedName>
        <fullName evidence="3">Small ribosomal subunit protein bS16</fullName>
    </recommendedName>
</protein>
<proteinExistence type="inferred from homology"/>
<dbReference type="GO" id="GO:0003735">
    <property type="term" value="F:structural constituent of ribosome"/>
    <property type="evidence" value="ECO:0007669"/>
    <property type="project" value="InterPro"/>
</dbReference>
<keyword evidence="1 3" id="KW-0689">Ribosomal protein</keyword>
<dbReference type="STRING" id="1219058.AOA14_05525"/>
<gene>
    <name evidence="3" type="primary">rpsP</name>
    <name evidence="5" type="ORF">AOA14_05525</name>
</gene>
<dbReference type="InterPro" id="IPR023803">
    <property type="entry name" value="Ribosomal_bS16_dom_sf"/>
</dbReference>
<name>A0A142VW67_9SPHN</name>
<organism evidence="5 6">
    <name type="scientific">Sphingopyxis terrae subsp. terrae NBRC 15098</name>
    <dbReference type="NCBI Taxonomy" id="1219058"/>
    <lineage>
        <taxon>Bacteria</taxon>
        <taxon>Pseudomonadati</taxon>
        <taxon>Pseudomonadota</taxon>
        <taxon>Alphaproteobacteria</taxon>
        <taxon>Sphingomonadales</taxon>
        <taxon>Sphingomonadaceae</taxon>
        <taxon>Sphingopyxis</taxon>
    </lineage>
</organism>
<dbReference type="KEGG" id="ster:AOA14_05525"/>
<dbReference type="PANTHER" id="PTHR12919:SF20">
    <property type="entry name" value="SMALL RIBOSOMAL SUBUNIT PROTEIN BS16M"/>
    <property type="match status" value="1"/>
</dbReference>
<dbReference type="GO" id="GO:0006412">
    <property type="term" value="P:translation"/>
    <property type="evidence" value="ECO:0007669"/>
    <property type="project" value="UniProtKB-UniRule"/>
</dbReference>
<reference evidence="5 6" key="2">
    <citation type="journal article" date="2016" name="Genome Announc.">
        <title>Complete Genome Sequence of Sphingopyxis terrae Strain 203-1 (NBRC 111660), a Polyethylene Glycol Degrader.</title>
        <authorList>
            <person name="Ohtsubo Y."/>
            <person name="Nonoyama S."/>
            <person name="Nagata Y."/>
            <person name="Numata M."/>
            <person name="Tsuchikane K."/>
            <person name="Hosoyama A."/>
            <person name="Yamazoe A."/>
            <person name="Tsuda M."/>
            <person name="Fujita N."/>
            <person name="Kawai F."/>
        </authorList>
    </citation>
    <scope>NUCLEOTIDE SEQUENCE [LARGE SCALE GENOMIC DNA]</scope>
    <source>
        <strain evidence="5 6">203-1</strain>
    </source>
</reference>
<dbReference type="AlphaFoldDB" id="A0A142VW67"/>
<evidence type="ECO:0000313" key="5">
    <source>
        <dbReference type="EMBL" id="AMU94063.1"/>
    </source>
</evidence>
<dbReference type="HAMAP" id="MF_00385">
    <property type="entry name" value="Ribosomal_bS16"/>
    <property type="match status" value="1"/>
</dbReference>
<evidence type="ECO:0000256" key="1">
    <source>
        <dbReference type="ARBA" id="ARBA00022980"/>
    </source>
</evidence>